<dbReference type="GO" id="GO:0016810">
    <property type="term" value="F:hydrolase activity, acting on carbon-nitrogen (but not peptide) bonds"/>
    <property type="evidence" value="ECO:0007669"/>
    <property type="project" value="InterPro"/>
</dbReference>
<dbReference type="AlphaFoldDB" id="A0A258HGV7"/>
<evidence type="ECO:0000256" key="4">
    <source>
        <dbReference type="ARBA" id="ARBA00022729"/>
    </source>
</evidence>
<feature type="domain" description="NodB homology" evidence="6">
    <location>
        <begin position="28"/>
        <end position="246"/>
    </location>
</feature>
<evidence type="ECO:0000256" key="3">
    <source>
        <dbReference type="ARBA" id="ARBA00020071"/>
    </source>
</evidence>
<dbReference type="Pfam" id="PF01522">
    <property type="entry name" value="Polysacc_deac_1"/>
    <property type="match status" value="1"/>
</dbReference>
<gene>
    <name evidence="7" type="ORF">B7Y86_11670</name>
</gene>
<dbReference type="EMBL" id="NCEQ01000011">
    <property type="protein sequence ID" value="OYX55834.1"/>
    <property type="molecule type" value="Genomic_DNA"/>
</dbReference>
<evidence type="ECO:0000256" key="2">
    <source>
        <dbReference type="ARBA" id="ARBA00010973"/>
    </source>
</evidence>
<proteinExistence type="inferred from homology"/>
<reference evidence="7 8" key="1">
    <citation type="submission" date="2017-03" db="EMBL/GenBank/DDBJ databases">
        <title>Lifting the veil on microbial sulfur biogeochemistry in mining wastewaters.</title>
        <authorList>
            <person name="Kantor R.S."/>
            <person name="Colenbrander Nelson T."/>
            <person name="Marshall S."/>
            <person name="Bennett D."/>
            <person name="Apte S."/>
            <person name="Camacho D."/>
            <person name="Thomas B.C."/>
            <person name="Warren L.A."/>
            <person name="Banfield J.F."/>
        </authorList>
    </citation>
    <scope>NUCLEOTIDE SEQUENCE [LARGE SCALE GENOMIC DNA]</scope>
    <source>
        <strain evidence="7">32-68-21</strain>
    </source>
</reference>
<dbReference type="SUPFAM" id="SSF88713">
    <property type="entry name" value="Glycoside hydrolase/deacetylase"/>
    <property type="match status" value="1"/>
</dbReference>
<dbReference type="InterPro" id="IPR011330">
    <property type="entry name" value="Glyco_hydro/deAcase_b/a-brl"/>
</dbReference>
<accession>A0A258HGV7</accession>
<dbReference type="CDD" id="cd10967">
    <property type="entry name" value="CE4_GLA_like_6s"/>
    <property type="match status" value="1"/>
</dbReference>
<comment type="caution">
    <text evidence="7">The sequence shown here is derived from an EMBL/GenBank/DDBJ whole genome shotgun (WGS) entry which is preliminary data.</text>
</comment>
<name>A0A258HGV7_9CAUL</name>
<evidence type="ECO:0000313" key="7">
    <source>
        <dbReference type="EMBL" id="OYX55834.1"/>
    </source>
</evidence>
<sequence length="246" mass="26170">MSAFLDKMRRRGGRYLGVRPAPVRTQRGVFSLSFDDIPVTAWTEAGPILEEHGVTATYYVAGGLSGGQNLGLPQFTTDHLQGLFGAGHEVGCHTFGHTSALAVSPEAYAADLDRNAAWVAERLAGHVMTTFAWPYGDVSVGAKAVVADRFALARGVRDGVNAGSADRANLQAIGLESRRLPGYDLEALMTATAARKGWLIAYGHDVMDGPTPYGCTPDDLDRVIRSAKAAGLEILPVGEAWRKMAA</sequence>
<evidence type="ECO:0000256" key="1">
    <source>
        <dbReference type="ARBA" id="ARBA00003236"/>
    </source>
</evidence>
<dbReference type="GO" id="GO:0005975">
    <property type="term" value="P:carbohydrate metabolic process"/>
    <property type="evidence" value="ECO:0007669"/>
    <property type="project" value="InterPro"/>
</dbReference>
<dbReference type="InterPro" id="IPR002509">
    <property type="entry name" value="NODB_dom"/>
</dbReference>
<comment type="function">
    <text evidence="1">Is involved in generating a small heat-stable compound (Nod), an acylated oligomer of N-acetylglucosamine, that stimulates mitosis in various plant protoplasts.</text>
</comment>
<comment type="similarity">
    <text evidence="2">Belongs to the polysaccharide deacetylase family.</text>
</comment>
<protein>
    <recommendedName>
        <fullName evidence="3">Chitooligosaccharide deacetylase</fullName>
    </recommendedName>
    <alternativeName>
        <fullName evidence="5">Nodulation protein B</fullName>
    </alternativeName>
</protein>
<keyword evidence="4" id="KW-0732">Signal</keyword>
<dbReference type="PANTHER" id="PTHR34216">
    <property type="match status" value="1"/>
</dbReference>
<evidence type="ECO:0000259" key="6">
    <source>
        <dbReference type="PROSITE" id="PS51677"/>
    </source>
</evidence>
<dbReference type="Proteomes" id="UP000216147">
    <property type="component" value="Unassembled WGS sequence"/>
</dbReference>
<organism evidence="7 8">
    <name type="scientific">Brevundimonas subvibrioides</name>
    <dbReference type="NCBI Taxonomy" id="74313"/>
    <lineage>
        <taxon>Bacteria</taxon>
        <taxon>Pseudomonadati</taxon>
        <taxon>Pseudomonadota</taxon>
        <taxon>Alphaproteobacteria</taxon>
        <taxon>Caulobacterales</taxon>
        <taxon>Caulobacteraceae</taxon>
        <taxon>Brevundimonas</taxon>
    </lineage>
</organism>
<dbReference type="PANTHER" id="PTHR34216:SF11">
    <property type="entry name" value="CHITOOLIGOSACCHARIDE DEACETYLASE"/>
    <property type="match status" value="1"/>
</dbReference>
<dbReference type="InterPro" id="IPR051398">
    <property type="entry name" value="Polysacch_Deacetylase"/>
</dbReference>
<evidence type="ECO:0000313" key="8">
    <source>
        <dbReference type="Proteomes" id="UP000216147"/>
    </source>
</evidence>
<dbReference type="PROSITE" id="PS51677">
    <property type="entry name" value="NODB"/>
    <property type="match status" value="1"/>
</dbReference>
<evidence type="ECO:0000256" key="5">
    <source>
        <dbReference type="ARBA" id="ARBA00032976"/>
    </source>
</evidence>
<dbReference type="Gene3D" id="3.20.20.370">
    <property type="entry name" value="Glycoside hydrolase/deacetylase"/>
    <property type="match status" value="1"/>
</dbReference>